<sequence>MKRRIAWGTCALDEIELVYEKAEENTAIADQLEQLELQALNEAKANIGMFPSDDHKILLPEQFDALSDNDKEILIMLTGNKGLSGLQTDMETATIKIRLSSLIPRVQACTIFSILNTLEKLDGAINVLIPKWTLELYVPLGGRKGLSQWELLIMQLYPWLSIRELSTNETAVSSS</sequence>
<accession>A0A9D2NPV1</accession>
<protein>
    <submittedName>
        <fullName evidence="1">Uncharacterized protein</fullName>
    </submittedName>
</protein>
<dbReference type="EMBL" id="DWWM01000028">
    <property type="protein sequence ID" value="HJC36396.1"/>
    <property type="molecule type" value="Genomic_DNA"/>
</dbReference>
<dbReference type="AlphaFoldDB" id="A0A9D2NPV1"/>
<proteinExistence type="predicted"/>
<evidence type="ECO:0000313" key="2">
    <source>
        <dbReference type="Proteomes" id="UP000823896"/>
    </source>
</evidence>
<reference evidence="1" key="1">
    <citation type="journal article" date="2021" name="PeerJ">
        <title>Extensive microbial diversity within the chicken gut microbiome revealed by metagenomics and culture.</title>
        <authorList>
            <person name="Gilroy R."/>
            <person name="Ravi A."/>
            <person name="Getino M."/>
            <person name="Pursley I."/>
            <person name="Horton D.L."/>
            <person name="Alikhan N.F."/>
            <person name="Baker D."/>
            <person name="Gharbi K."/>
            <person name="Hall N."/>
            <person name="Watson M."/>
            <person name="Adriaenssens E.M."/>
            <person name="Foster-Nyarko E."/>
            <person name="Jarju S."/>
            <person name="Secka A."/>
            <person name="Antonio M."/>
            <person name="Oren A."/>
            <person name="Chaudhuri R.R."/>
            <person name="La Ragione R."/>
            <person name="Hildebrand F."/>
            <person name="Pallen M.J."/>
        </authorList>
    </citation>
    <scope>NUCLEOTIDE SEQUENCE</scope>
    <source>
        <strain evidence="1">CHK187-11901</strain>
    </source>
</reference>
<name>A0A9D2NPV1_9FIRM</name>
<organism evidence="1 2">
    <name type="scientific">Candidatus Merdibacter merdavium</name>
    <dbReference type="NCBI Taxonomy" id="2838692"/>
    <lineage>
        <taxon>Bacteria</taxon>
        <taxon>Bacillati</taxon>
        <taxon>Bacillota</taxon>
        <taxon>Erysipelotrichia</taxon>
        <taxon>Erysipelotrichales</taxon>
        <taxon>Erysipelotrichaceae</taxon>
        <taxon>Merdibacter</taxon>
    </lineage>
</organism>
<evidence type="ECO:0000313" key="1">
    <source>
        <dbReference type="EMBL" id="HJC36396.1"/>
    </source>
</evidence>
<dbReference type="Proteomes" id="UP000823896">
    <property type="component" value="Unassembled WGS sequence"/>
</dbReference>
<comment type="caution">
    <text evidence="1">The sequence shown here is derived from an EMBL/GenBank/DDBJ whole genome shotgun (WGS) entry which is preliminary data.</text>
</comment>
<gene>
    <name evidence="1" type="ORF">H9702_04615</name>
</gene>
<reference evidence="1" key="2">
    <citation type="submission" date="2021-04" db="EMBL/GenBank/DDBJ databases">
        <authorList>
            <person name="Gilroy R."/>
        </authorList>
    </citation>
    <scope>NUCLEOTIDE SEQUENCE</scope>
    <source>
        <strain evidence="1">CHK187-11901</strain>
    </source>
</reference>